<dbReference type="Pfam" id="PF00877">
    <property type="entry name" value="NLPC_P60"/>
    <property type="match status" value="1"/>
</dbReference>
<name>A7HPN4_PARL1</name>
<sequence length="289" mass="32070">MSRERGPDHRLNPYRDDLAAAHLRGEVKATRFVEGVDRQVQACSLPLLRRPELAAPMDTQLLYGEVFRVYEEKNGWAWGQSALDDYVGYVEAKDLVSRPAKATHTVAALRTFIYPKPDLKTRPALPVSMNAKLRVVGARGNFSEIESGGWVFSAHLATVGSYVRDFVAVAEEFIGVPYLWGGRDSLGVDCSGLVQMALERAGISSLRDTDMQEATLGEALPEPIDFTALHRGDLVFWKGHVGIMVDAERMIHANGFHMRVEVERLDIAMSRIARSDAGHVTTIKRLPGR</sequence>
<dbReference type="KEGG" id="pla:Plav_0244"/>
<dbReference type="PANTHER" id="PTHR47359">
    <property type="entry name" value="PEPTIDOGLYCAN DL-ENDOPEPTIDASE CWLO"/>
    <property type="match status" value="1"/>
</dbReference>
<keyword evidence="2" id="KW-0645">Protease</keyword>
<dbReference type="SUPFAM" id="SSF54001">
    <property type="entry name" value="Cysteine proteinases"/>
    <property type="match status" value="1"/>
</dbReference>
<evidence type="ECO:0000256" key="2">
    <source>
        <dbReference type="ARBA" id="ARBA00022670"/>
    </source>
</evidence>
<dbReference type="InterPro" id="IPR038765">
    <property type="entry name" value="Papain-like_cys_pep_sf"/>
</dbReference>
<dbReference type="RefSeq" id="WP_011995158.1">
    <property type="nucleotide sequence ID" value="NC_009719.1"/>
</dbReference>
<dbReference type="Gene3D" id="3.90.1720.10">
    <property type="entry name" value="endopeptidase domain like (from Nostoc punctiforme)"/>
    <property type="match status" value="1"/>
</dbReference>
<evidence type="ECO:0000256" key="3">
    <source>
        <dbReference type="ARBA" id="ARBA00022801"/>
    </source>
</evidence>
<evidence type="ECO:0000259" key="5">
    <source>
        <dbReference type="PROSITE" id="PS51935"/>
    </source>
</evidence>
<dbReference type="eggNOG" id="COG0791">
    <property type="taxonomic scope" value="Bacteria"/>
</dbReference>
<evidence type="ECO:0000313" key="7">
    <source>
        <dbReference type="Proteomes" id="UP000006377"/>
    </source>
</evidence>
<dbReference type="GO" id="GO:0008234">
    <property type="term" value="F:cysteine-type peptidase activity"/>
    <property type="evidence" value="ECO:0007669"/>
    <property type="project" value="UniProtKB-KW"/>
</dbReference>
<dbReference type="GO" id="GO:0006508">
    <property type="term" value="P:proteolysis"/>
    <property type="evidence" value="ECO:0007669"/>
    <property type="project" value="UniProtKB-KW"/>
</dbReference>
<evidence type="ECO:0000313" key="6">
    <source>
        <dbReference type="EMBL" id="ABS61867.1"/>
    </source>
</evidence>
<dbReference type="PROSITE" id="PS51935">
    <property type="entry name" value="NLPC_P60"/>
    <property type="match status" value="1"/>
</dbReference>
<evidence type="ECO:0000256" key="1">
    <source>
        <dbReference type="ARBA" id="ARBA00007074"/>
    </source>
</evidence>
<keyword evidence="7" id="KW-1185">Reference proteome</keyword>
<dbReference type="EMBL" id="CP000774">
    <property type="protein sequence ID" value="ABS61867.1"/>
    <property type="molecule type" value="Genomic_DNA"/>
</dbReference>
<feature type="domain" description="NlpC/P60" evidence="5">
    <location>
        <begin position="160"/>
        <end position="287"/>
    </location>
</feature>
<dbReference type="HOGENOM" id="CLU_016043_13_3_5"/>
<organism evidence="6 7">
    <name type="scientific">Parvibaculum lavamentivorans (strain DS-1 / DSM 13023 / NCIMB 13966)</name>
    <dbReference type="NCBI Taxonomy" id="402881"/>
    <lineage>
        <taxon>Bacteria</taxon>
        <taxon>Pseudomonadati</taxon>
        <taxon>Pseudomonadota</taxon>
        <taxon>Alphaproteobacteria</taxon>
        <taxon>Hyphomicrobiales</taxon>
        <taxon>Parvibaculaceae</taxon>
        <taxon>Parvibaculum</taxon>
    </lineage>
</organism>
<proteinExistence type="inferred from homology"/>
<dbReference type="InterPro" id="IPR041382">
    <property type="entry name" value="SH3_16"/>
</dbReference>
<dbReference type="PANTHER" id="PTHR47359:SF3">
    <property type="entry name" value="NLP_P60 DOMAIN-CONTAINING PROTEIN-RELATED"/>
    <property type="match status" value="1"/>
</dbReference>
<dbReference type="STRING" id="402881.Plav_0244"/>
<evidence type="ECO:0000256" key="4">
    <source>
        <dbReference type="ARBA" id="ARBA00022807"/>
    </source>
</evidence>
<reference evidence="6 7" key="1">
    <citation type="journal article" date="2011" name="Stand. Genomic Sci.">
        <title>Complete genome sequence of Parvibaculum lavamentivorans type strain (DS-1(T)).</title>
        <authorList>
            <person name="Schleheck D."/>
            <person name="Weiss M."/>
            <person name="Pitluck S."/>
            <person name="Bruce D."/>
            <person name="Land M.L."/>
            <person name="Han S."/>
            <person name="Saunders E."/>
            <person name="Tapia R."/>
            <person name="Detter C."/>
            <person name="Brettin T."/>
            <person name="Han J."/>
            <person name="Woyke T."/>
            <person name="Goodwin L."/>
            <person name="Pennacchio L."/>
            <person name="Nolan M."/>
            <person name="Cook A.M."/>
            <person name="Kjelleberg S."/>
            <person name="Thomas T."/>
        </authorList>
    </citation>
    <scope>NUCLEOTIDE SEQUENCE [LARGE SCALE GENOMIC DNA]</scope>
    <source>
        <strain evidence="7">DS-1 / DSM 13023 / NCIMB 13966</strain>
    </source>
</reference>
<protein>
    <submittedName>
        <fullName evidence="6">NLP/P60 protein</fullName>
    </submittedName>
</protein>
<dbReference type="OrthoDB" id="9813368at2"/>
<keyword evidence="4" id="KW-0788">Thiol protease</keyword>
<dbReference type="Proteomes" id="UP000006377">
    <property type="component" value="Chromosome"/>
</dbReference>
<keyword evidence="3" id="KW-0378">Hydrolase</keyword>
<dbReference type="MEROPS" id="C40.001"/>
<comment type="similarity">
    <text evidence="1">Belongs to the peptidase C40 family.</text>
</comment>
<gene>
    <name evidence="6" type="ordered locus">Plav_0244</name>
</gene>
<dbReference type="Pfam" id="PF18348">
    <property type="entry name" value="SH3_16"/>
    <property type="match status" value="1"/>
</dbReference>
<dbReference type="InterPro" id="IPR000064">
    <property type="entry name" value="NLP_P60_dom"/>
</dbReference>
<accession>A7HPN4</accession>
<dbReference type="InterPro" id="IPR051794">
    <property type="entry name" value="PG_Endopeptidase_C40"/>
</dbReference>
<dbReference type="AlphaFoldDB" id="A7HPN4"/>